<keyword evidence="4 10" id="KW-0067">ATP-binding</keyword>
<evidence type="ECO:0000259" key="8">
    <source>
        <dbReference type="PROSITE" id="PS50893"/>
    </source>
</evidence>
<evidence type="ECO:0000256" key="4">
    <source>
        <dbReference type="ARBA" id="ARBA00022840"/>
    </source>
</evidence>
<dbReference type="SMART" id="SM00382">
    <property type="entry name" value="AAA"/>
    <property type="match status" value="1"/>
</dbReference>
<dbReference type="InterPro" id="IPR036640">
    <property type="entry name" value="ABC1_TM_sf"/>
</dbReference>
<feature type="transmembrane region" description="Helical" evidence="7">
    <location>
        <begin position="30"/>
        <end position="52"/>
    </location>
</feature>
<feature type="transmembrane region" description="Helical" evidence="7">
    <location>
        <begin position="262"/>
        <end position="283"/>
    </location>
</feature>
<gene>
    <name evidence="10" type="ORF">U0035_21935</name>
</gene>
<name>A0ABZ0W770_9BACT</name>
<dbReference type="PANTHER" id="PTHR43394">
    <property type="entry name" value="ATP-DEPENDENT PERMEASE MDL1, MITOCHONDRIAL"/>
    <property type="match status" value="1"/>
</dbReference>
<dbReference type="InterPro" id="IPR011527">
    <property type="entry name" value="ABC1_TM_dom"/>
</dbReference>
<dbReference type="InterPro" id="IPR027417">
    <property type="entry name" value="P-loop_NTPase"/>
</dbReference>
<dbReference type="GO" id="GO:0005524">
    <property type="term" value="F:ATP binding"/>
    <property type="evidence" value="ECO:0007669"/>
    <property type="project" value="UniProtKB-KW"/>
</dbReference>
<keyword evidence="3" id="KW-0547">Nucleotide-binding</keyword>
<sequence>MSIRRKISHIKHSLNLPRIISLVKTAAPRWLYISLTLIVLETLVFFASLYLMKLLIDIVAKTTLHSTEAPTEIIRFVILSGVAGVLYFVLRSFSAYSIEVLSTKVSEYINNKVHEKAVDLQLSFYESPSYYNVLKRALEAGTDKPGLLITTLIEIVKNFLSLAAVASVLLLINWLLLPIITLFVLPTLLIRLKYSRKLNILRIAQTSMERKSGYFSNLITTDTAAKEIRTYSLGGYLRQKFSDIRYTLLKEKLSLSLKRTQLEVFTTALSYIGIFFCIGFIALKAVSGETSTGDITLFLVAFPQAFTLLQHIAAGVSVVYQNSIYINSAFELLELQNHFDQHAQQECIPSDESVSIRLNNVRFTYPHSEKETLSGINLTIPSGKIIGLVGLNGAGKSTLIKLLCRLYDPTEGQILWGDTDIRAFEPQHYRKQLGIVFQDFNKYSFTAGENIFFGNINDPFNLARAKDAAAKSGAASFIESFPNAYDTTMGRTFEDGREVSIGQWQKLALARCFYSDARFLIFDEASSALDAVSEKELFSTFRERIGNRGAVIISHRRSAILHADYIYVLSQGQIIEEGTDEQLMQRNGAYANLFKESTTEAADY</sequence>
<dbReference type="Pfam" id="PF00005">
    <property type="entry name" value="ABC_tran"/>
    <property type="match status" value="1"/>
</dbReference>
<dbReference type="PROSITE" id="PS50893">
    <property type="entry name" value="ABC_TRANSPORTER_2"/>
    <property type="match status" value="1"/>
</dbReference>
<evidence type="ECO:0000256" key="7">
    <source>
        <dbReference type="SAM" id="Phobius"/>
    </source>
</evidence>
<dbReference type="Gene3D" id="3.40.50.300">
    <property type="entry name" value="P-loop containing nucleotide triphosphate hydrolases"/>
    <property type="match status" value="1"/>
</dbReference>
<comment type="subcellular location">
    <subcellularLocation>
        <location evidence="1">Cell membrane</location>
        <topology evidence="1">Multi-pass membrane protein</topology>
    </subcellularLocation>
</comment>
<feature type="transmembrane region" description="Helical" evidence="7">
    <location>
        <begin position="159"/>
        <end position="192"/>
    </location>
</feature>
<feature type="domain" description="ABC transmembrane type-1" evidence="9">
    <location>
        <begin position="33"/>
        <end position="321"/>
    </location>
</feature>
<reference evidence="10 11" key="1">
    <citation type="submission" date="2023-12" db="EMBL/GenBank/DDBJ databases">
        <title>Genome sequencing and assembly of bacterial species from a model synthetic community.</title>
        <authorList>
            <person name="Hogle S.L."/>
        </authorList>
    </citation>
    <scope>NUCLEOTIDE SEQUENCE [LARGE SCALE GENOMIC DNA]</scope>
    <source>
        <strain evidence="10 11">HAMBI_3031</strain>
    </source>
</reference>
<evidence type="ECO:0000256" key="6">
    <source>
        <dbReference type="ARBA" id="ARBA00023136"/>
    </source>
</evidence>
<dbReference type="InterPro" id="IPR003593">
    <property type="entry name" value="AAA+_ATPase"/>
</dbReference>
<keyword evidence="6 7" id="KW-0472">Membrane</keyword>
<protein>
    <submittedName>
        <fullName evidence="10">ABC transporter ATP-binding protein</fullName>
    </submittedName>
</protein>
<dbReference type="PANTHER" id="PTHR43394:SF1">
    <property type="entry name" value="ATP-BINDING CASSETTE SUB-FAMILY B MEMBER 10, MITOCHONDRIAL"/>
    <property type="match status" value="1"/>
</dbReference>
<dbReference type="Pfam" id="PF00664">
    <property type="entry name" value="ABC_membrane"/>
    <property type="match status" value="1"/>
</dbReference>
<keyword evidence="5 7" id="KW-1133">Transmembrane helix</keyword>
<feature type="transmembrane region" description="Helical" evidence="7">
    <location>
        <begin position="73"/>
        <end position="90"/>
    </location>
</feature>
<dbReference type="SUPFAM" id="SSF52540">
    <property type="entry name" value="P-loop containing nucleoside triphosphate hydrolases"/>
    <property type="match status" value="1"/>
</dbReference>
<feature type="transmembrane region" description="Helical" evidence="7">
    <location>
        <begin position="295"/>
        <end position="320"/>
    </location>
</feature>
<evidence type="ECO:0000313" key="10">
    <source>
        <dbReference type="EMBL" id="WQD38337.1"/>
    </source>
</evidence>
<keyword evidence="11" id="KW-1185">Reference proteome</keyword>
<accession>A0ABZ0W770</accession>
<dbReference type="InterPro" id="IPR003439">
    <property type="entry name" value="ABC_transporter-like_ATP-bd"/>
</dbReference>
<evidence type="ECO:0000313" key="11">
    <source>
        <dbReference type="Proteomes" id="UP001325680"/>
    </source>
</evidence>
<dbReference type="PROSITE" id="PS50929">
    <property type="entry name" value="ABC_TM1F"/>
    <property type="match status" value="1"/>
</dbReference>
<evidence type="ECO:0000259" key="9">
    <source>
        <dbReference type="PROSITE" id="PS50929"/>
    </source>
</evidence>
<dbReference type="InterPro" id="IPR039421">
    <property type="entry name" value="Type_1_exporter"/>
</dbReference>
<dbReference type="Gene3D" id="1.20.1560.10">
    <property type="entry name" value="ABC transporter type 1, transmembrane domain"/>
    <property type="match status" value="1"/>
</dbReference>
<keyword evidence="2 7" id="KW-0812">Transmembrane</keyword>
<evidence type="ECO:0000256" key="2">
    <source>
        <dbReference type="ARBA" id="ARBA00022692"/>
    </source>
</evidence>
<feature type="domain" description="ABC transporter" evidence="8">
    <location>
        <begin position="356"/>
        <end position="596"/>
    </location>
</feature>
<dbReference type="RefSeq" id="WP_245957728.1">
    <property type="nucleotide sequence ID" value="NZ_CP139960.1"/>
</dbReference>
<evidence type="ECO:0000256" key="3">
    <source>
        <dbReference type="ARBA" id="ARBA00022741"/>
    </source>
</evidence>
<evidence type="ECO:0000256" key="1">
    <source>
        <dbReference type="ARBA" id="ARBA00004651"/>
    </source>
</evidence>
<dbReference type="Proteomes" id="UP001325680">
    <property type="component" value="Chromosome"/>
</dbReference>
<organism evidence="10 11">
    <name type="scientific">Niabella yanshanensis</name>
    <dbReference type="NCBI Taxonomy" id="577386"/>
    <lineage>
        <taxon>Bacteria</taxon>
        <taxon>Pseudomonadati</taxon>
        <taxon>Bacteroidota</taxon>
        <taxon>Chitinophagia</taxon>
        <taxon>Chitinophagales</taxon>
        <taxon>Chitinophagaceae</taxon>
        <taxon>Niabella</taxon>
    </lineage>
</organism>
<dbReference type="EMBL" id="CP139960">
    <property type="protein sequence ID" value="WQD38337.1"/>
    <property type="molecule type" value="Genomic_DNA"/>
</dbReference>
<proteinExistence type="predicted"/>
<dbReference type="SUPFAM" id="SSF90123">
    <property type="entry name" value="ABC transporter transmembrane region"/>
    <property type="match status" value="1"/>
</dbReference>
<evidence type="ECO:0000256" key="5">
    <source>
        <dbReference type="ARBA" id="ARBA00022989"/>
    </source>
</evidence>